<name>A0A086XWX3_9RHOB</name>
<dbReference type="Proteomes" id="UP000028824">
    <property type="component" value="Unassembled WGS sequence"/>
</dbReference>
<evidence type="ECO:0000313" key="10">
    <source>
        <dbReference type="Proteomes" id="UP000028824"/>
    </source>
</evidence>
<evidence type="ECO:0000256" key="3">
    <source>
        <dbReference type="ARBA" id="ARBA00022723"/>
    </source>
</evidence>
<dbReference type="Gene3D" id="3.10.20.30">
    <property type="match status" value="1"/>
</dbReference>
<keyword evidence="10" id="KW-1185">Reference proteome</keyword>
<dbReference type="InterPro" id="IPR039261">
    <property type="entry name" value="FNR_nucleotide-bd"/>
</dbReference>
<dbReference type="GO" id="GO:0016491">
    <property type="term" value="F:oxidoreductase activity"/>
    <property type="evidence" value="ECO:0007669"/>
    <property type="project" value="UniProtKB-KW"/>
</dbReference>
<dbReference type="Pfam" id="PF00970">
    <property type="entry name" value="FAD_binding_6"/>
    <property type="match status" value="1"/>
</dbReference>
<proteinExistence type="predicted"/>
<dbReference type="InterPro" id="IPR001041">
    <property type="entry name" value="2Fe-2S_ferredoxin-type"/>
</dbReference>
<comment type="caution">
    <text evidence="9">The sequence shown here is derived from an EMBL/GenBank/DDBJ whole genome shotgun (WGS) entry which is preliminary data.</text>
</comment>
<evidence type="ECO:0000256" key="5">
    <source>
        <dbReference type="ARBA" id="ARBA00023004"/>
    </source>
</evidence>
<dbReference type="SUPFAM" id="SSF54292">
    <property type="entry name" value="2Fe-2S ferredoxin-like"/>
    <property type="match status" value="1"/>
</dbReference>
<dbReference type="eggNOG" id="COG1018">
    <property type="taxonomic scope" value="Bacteria"/>
</dbReference>
<dbReference type="InterPro" id="IPR036010">
    <property type="entry name" value="2Fe-2S_ferredoxin-like_sf"/>
</dbReference>
<keyword evidence="6" id="KW-0411">Iron-sulfur</keyword>
<keyword evidence="3" id="KW-0479">Metal-binding</keyword>
<evidence type="ECO:0000256" key="1">
    <source>
        <dbReference type="ARBA" id="ARBA00022630"/>
    </source>
</evidence>
<accession>A0A086XWX3</accession>
<dbReference type="Gene3D" id="3.40.50.80">
    <property type="entry name" value="Nucleotide-binding domain of ferredoxin-NADP reductase (FNR) module"/>
    <property type="match status" value="1"/>
</dbReference>
<feature type="domain" description="2Fe-2S ferredoxin-type" evidence="7">
    <location>
        <begin position="234"/>
        <end position="321"/>
    </location>
</feature>
<dbReference type="Pfam" id="PF00111">
    <property type="entry name" value="Fer2"/>
    <property type="match status" value="1"/>
</dbReference>
<dbReference type="OrthoDB" id="9792185at2"/>
<evidence type="ECO:0000256" key="6">
    <source>
        <dbReference type="ARBA" id="ARBA00023014"/>
    </source>
</evidence>
<dbReference type="GO" id="GO:0046872">
    <property type="term" value="F:metal ion binding"/>
    <property type="evidence" value="ECO:0007669"/>
    <property type="project" value="UniProtKB-KW"/>
</dbReference>
<dbReference type="Gene3D" id="2.40.30.10">
    <property type="entry name" value="Translation factors"/>
    <property type="match status" value="1"/>
</dbReference>
<dbReference type="PROSITE" id="PS51085">
    <property type="entry name" value="2FE2S_FER_2"/>
    <property type="match status" value="1"/>
</dbReference>
<dbReference type="InterPro" id="IPR017938">
    <property type="entry name" value="Riboflavin_synthase-like_b-brl"/>
</dbReference>
<dbReference type="GO" id="GO:0051537">
    <property type="term" value="F:2 iron, 2 sulfur cluster binding"/>
    <property type="evidence" value="ECO:0007669"/>
    <property type="project" value="UniProtKB-KW"/>
</dbReference>
<dbReference type="Pfam" id="PF22290">
    <property type="entry name" value="DmmA-like_N"/>
    <property type="match status" value="1"/>
</dbReference>
<dbReference type="InterPro" id="IPR012675">
    <property type="entry name" value="Beta-grasp_dom_sf"/>
</dbReference>
<reference evidence="9 10" key="1">
    <citation type="submission" date="2014-03" db="EMBL/GenBank/DDBJ databases">
        <title>Genome of Paenirhodobacter enshiensis DW2-9.</title>
        <authorList>
            <person name="Wang D."/>
            <person name="Wang G."/>
        </authorList>
    </citation>
    <scope>NUCLEOTIDE SEQUENCE [LARGE SCALE GENOMIC DNA]</scope>
    <source>
        <strain evidence="9 10">DW2-9</strain>
    </source>
</reference>
<dbReference type="CDD" id="cd06185">
    <property type="entry name" value="PDR_like"/>
    <property type="match status" value="1"/>
</dbReference>
<evidence type="ECO:0000259" key="7">
    <source>
        <dbReference type="PROSITE" id="PS51085"/>
    </source>
</evidence>
<keyword evidence="4" id="KW-0560">Oxidoreductase</keyword>
<evidence type="ECO:0000256" key="4">
    <source>
        <dbReference type="ARBA" id="ARBA00023002"/>
    </source>
</evidence>
<dbReference type="AlphaFoldDB" id="A0A086XWX3"/>
<organism evidence="9 10">
    <name type="scientific">Paenirhodobacter enshiensis</name>
    <dbReference type="NCBI Taxonomy" id="1105367"/>
    <lineage>
        <taxon>Bacteria</taxon>
        <taxon>Pseudomonadati</taxon>
        <taxon>Pseudomonadota</taxon>
        <taxon>Alphaproteobacteria</taxon>
        <taxon>Rhodobacterales</taxon>
        <taxon>Rhodobacter group</taxon>
        <taxon>Paenirhodobacter</taxon>
    </lineage>
</organism>
<dbReference type="InterPro" id="IPR008333">
    <property type="entry name" value="Cbr1-like_FAD-bd_dom"/>
</dbReference>
<gene>
    <name evidence="9" type="ORF">CG50_01995</name>
</gene>
<evidence type="ECO:0000313" key="9">
    <source>
        <dbReference type="EMBL" id="KFI26523.1"/>
    </source>
</evidence>
<dbReference type="InterPro" id="IPR050415">
    <property type="entry name" value="MRET"/>
</dbReference>
<dbReference type="PROSITE" id="PS51384">
    <property type="entry name" value="FAD_FR"/>
    <property type="match status" value="1"/>
</dbReference>
<evidence type="ECO:0008006" key="11">
    <source>
        <dbReference type="Google" id="ProtNLM"/>
    </source>
</evidence>
<dbReference type="InterPro" id="IPR054582">
    <property type="entry name" value="DmmA-like_N"/>
</dbReference>
<dbReference type="PRINTS" id="PR00409">
    <property type="entry name" value="PHDIOXRDTASE"/>
</dbReference>
<dbReference type="STRING" id="1105367.CG50_01995"/>
<dbReference type="EMBL" id="JFZB01000014">
    <property type="protein sequence ID" value="KFI26523.1"/>
    <property type="molecule type" value="Genomic_DNA"/>
</dbReference>
<dbReference type="SUPFAM" id="SSF63380">
    <property type="entry name" value="Riboflavin synthase domain-like"/>
    <property type="match status" value="1"/>
</dbReference>
<dbReference type="CDD" id="cd00207">
    <property type="entry name" value="fer2"/>
    <property type="match status" value="1"/>
</dbReference>
<keyword evidence="2" id="KW-0001">2Fe-2S</keyword>
<evidence type="ECO:0000256" key="2">
    <source>
        <dbReference type="ARBA" id="ARBA00022714"/>
    </source>
</evidence>
<evidence type="ECO:0000259" key="8">
    <source>
        <dbReference type="PROSITE" id="PS51384"/>
    </source>
</evidence>
<keyword evidence="5" id="KW-0408">Iron</keyword>
<feature type="domain" description="FAD-binding FR-type" evidence="8">
    <location>
        <begin position="5"/>
        <end position="110"/>
    </location>
</feature>
<sequence>MSLATEFLDLVVESIEQVSATARRFRFVHPEGDELPPFSPGAHVTLFLDTPEGRLRNAYTLSGPVDDRLGYSVTVQREEAGRGGSRFLHDRVRPGDPIRLRAPLNYFPINHLARHHVFIAGGIGITPFLSMIAEVAAHGTGFELHYAFRSPDHAPYAEALRARYGQNIHLWDSSQGNRMDLRAILACQHAGAQLYTCGPLRLIDAVEDTAAAIGWPRSHVQSERFRAVTDGAPFAVRLASNGETVRVGAHQSLLDALEESGHPVDYMCRVGHCGRCCVGAHPGRGQLIHNDQTLTEDEHAANDCIIPCVSRYRGEDLTLDL</sequence>
<dbReference type="PANTHER" id="PTHR47354:SF1">
    <property type="entry name" value="CARNITINE MONOOXYGENASE REDUCTASE SUBUNIT"/>
    <property type="match status" value="1"/>
</dbReference>
<keyword evidence="1" id="KW-0285">Flavoprotein</keyword>
<protein>
    <recommendedName>
        <fullName evidence="11">Ferredoxin</fullName>
    </recommendedName>
</protein>
<dbReference type="SUPFAM" id="SSF52343">
    <property type="entry name" value="Ferredoxin reductase-like, C-terminal NADP-linked domain"/>
    <property type="match status" value="1"/>
</dbReference>
<dbReference type="RefSeq" id="WP_036637440.1">
    <property type="nucleotide sequence ID" value="NZ_JFZB01000014.1"/>
</dbReference>
<dbReference type="InterPro" id="IPR017927">
    <property type="entry name" value="FAD-bd_FR_type"/>
</dbReference>
<dbReference type="PANTHER" id="PTHR47354">
    <property type="entry name" value="NADH OXIDOREDUCTASE HCR"/>
    <property type="match status" value="1"/>
</dbReference>